<reference evidence="2 3" key="1">
    <citation type="journal article" date="2020" name="ISME J.">
        <title>Comparative genomics reveals insights into cyanobacterial evolution and habitat adaptation.</title>
        <authorList>
            <person name="Chen M.Y."/>
            <person name="Teng W.K."/>
            <person name="Zhao L."/>
            <person name="Hu C.X."/>
            <person name="Zhou Y.K."/>
            <person name="Han B.P."/>
            <person name="Song L.R."/>
            <person name="Shu W.S."/>
        </authorList>
    </citation>
    <scope>NUCLEOTIDE SEQUENCE [LARGE SCALE GENOMIC DNA]</scope>
    <source>
        <strain evidence="2 3">FACHB-838</strain>
    </source>
</reference>
<evidence type="ECO:0000256" key="1">
    <source>
        <dbReference type="SAM" id="MobiDB-lite"/>
    </source>
</evidence>
<dbReference type="EMBL" id="JACJSI010000467">
    <property type="protein sequence ID" value="MBD2536477.1"/>
    <property type="molecule type" value="Genomic_DNA"/>
</dbReference>
<accession>A0ABR8E420</accession>
<dbReference type="Proteomes" id="UP000623440">
    <property type="component" value="Unassembled WGS sequence"/>
</dbReference>
<evidence type="ECO:0000313" key="3">
    <source>
        <dbReference type="Proteomes" id="UP000623440"/>
    </source>
</evidence>
<proteinExistence type="predicted"/>
<organism evidence="2 3">
    <name type="scientific">Nostoc flagelliforme FACHB-838</name>
    <dbReference type="NCBI Taxonomy" id="2692904"/>
    <lineage>
        <taxon>Bacteria</taxon>
        <taxon>Bacillati</taxon>
        <taxon>Cyanobacteriota</taxon>
        <taxon>Cyanophyceae</taxon>
        <taxon>Nostocales</taxon>
        <taxon>Nostocaceae</taxon>
        <taxon>Nostoc</taxon>
    </lineage>
</organism>
<keyword evidence="3" id="KW-1185">Reference proteome</keyword>
<gene>
    <name evidence="2" type="ORF">H6G97_47270</name>
</gene>
<protein>
    <submittedName>
        <fullName evidence="2">Uncharacterized protein</fullName>
    </submittedName>
</protein>
<evidence type="ECO:0000313" key="2">
    <source>
        <dbReference type="EMBL" id="MBD2536477.1"/>
    </source>
</evidence>
<comment type="caution">
    <text evidence="2">The sequence shown here is derived from an EMBL/GenBank/DDBJ whole genome shotgun (WGS) entry which is preliminary data.</text>
</comment>
<sequence>MPGGKQKGTGETTCTNLSSAPLPASTQQFWIGKLLAATWTLYIPAYYGWQCNDAPPYAKSDCPQPNVQYFTKVYARNLGVHLSPVKLSEQK</sequence>
<dbReference type="RefSeq" id="WP_190947192.1">
    <property type="nucleotide sequence ID" value="NZ_JACJSI010000467.1"/>
</dbReference>
<name>A0ABR8E420_9NOSO</name>
<feature type="compositionally biased region" description="Polar residues" evidence="1">
    <location>
        <begin position="9"/>
        <end position="21"/>
    </location>
</feature>
<feature type="region of interest" description="Disordered" evidence="1">
    <location>
        <begin position="1"/>
        <end position="21"/>
    </location>
</feature>